<feature type="compositionally biased region" description="Basic and acidic residues" evidence="1">
    <location>
        <begin position="90"/>
        <end position="110"/>
    </location>
</feature>
<evidence type="ECO:0000256" key="1">
    <source>
        <dbReference type="SAM" id="MobiDB-lite"/>
    </source>
</evidence>
<organism evidence="2 3">
    <name type="scientific">Corynebacterium argentoratense DSM 44202</name>
    <dbReference type="NCBI Taxonomy" id="1348662"/>
    <lineage>
        <taxon>Bacteria</taxon>
        <taxon>Bacillati</taxon>
        <taxon>Actinomycetota</taxon>
        <taxon>Actinomycetes</taxon>
        <taxon>Mycobacteriales</taxon>
        <taxon>Corynebacteriaceae</taxon>
        <taxon>Corynebacterium</taxon>
    </lineage>
</organism>
<keyword evidence="3" id="KW-1185">Reference proteome</keyword>
<name>U3GSY7_9CORY</name>
<accession>U3GSY7</accession>
<proteinExistence type="predicted"/>
<protein>
    <recommendedName>
        <fullName evidence="4">Beta-N-acetylglucosaminidase</fullName>
    </recommendedName>
</protein>
<dbReference type="eggNOG" id="ENOG5030547">
    <property type="taxonomic scope" value="Bacteria"/>
</dbReference>
<dbReference type="Proteomes" id="UP000016943">
    <property type="component" value="Chromosome"/>
</dbReference>
<dbReference type="KEGG" id="caz:CARG_02005"/>
<dbReference type="AlphaFoldDB" id="U3GSY7"/>
<dbReference type="OrthoDB" id="4426945at2"/>
<dbReference type="PATRIC" id="fig|1348662.3.peg.396"/>
<dbReference type="HOGENOM" id="CLU_100513_0_0_11"/>
<dbReference type="GeneID" id="78249266"/>
<sequence>MTHSWSFNKAPAGTKAGRFRRGTVIAGVCVFIATSLVSCGSDSEAPKDTTAQSPSGSSTKVSTPSDSSEPTTSSKTTSTSASSTSSSSAHSDDKATPLSSKDEDSTKEPSSEATFATKEVAEAARTYGSLAPDSLFEQFTECSHIKFDESTQCSGPEVGQFMFYANEAKAARTTQYLTELRSSRVVEDSGDFVVGWSTVGTTALITAIDNRKGLVLQHMMSSDDADPKETIFELGLAKAQQP</sequence>
<reference evidence="2 3" key="1">
    <citation type="journal article" date="2013" name="Genome Announc.">
        <title>Whole-Genome Sequence of the Clinical Strain Corynebacterium argentoratense DSM 44202, Isolated from a Human Throat Specimen.</title>
        <authorList>
            <person name="Bomholt C."/>
            <person name="Glaub A."/>
            <person name="Gravermann K."/>
            <person name="Albersmeier A."/>
            <person name="Brinkrolf K."/>
            <person name="Ruckert C."/>
            <person name="Tauch A."/>
        </authorList>
    </citation>
    <scope>NUCLEOTIDE SEQUENCE [LARGE SCALE GENOMIC DNA]</scope>
    <source>
        <strain evidence="2">DSM 44202</strain>
    </source>
</reference>
<dbReference type="RefSeq" id="WP_020975710.1">
    <property type="nucleotide sequence ID" value="NC_022198.1"/>
</dbReference>
<evidence type="ECO:0000313" key="2">
    <source>
        <dbReference type="EMBL" id="AGU14570.1"/>
    </source>
</evidence>
<gene>
    <name evidence="2" type="ORF">CARG_02005</name>
</gene>
<feature type="region of interest" description="Disordered" evidence="1">
    <location>
        <begin position="41"/>
        <end position="116"/>
    </location>
</feature>
<dbReference type="STRING" id="1348662.CARG_02005"/>
<evidence type="ECO:0000313" key="3">
    <source>
        <dbReference type="Proteomes" id="UP000016943"/>
    </source>
</evidence>
<dbReference type="EMBL" id="CP006365">
    <property type="protein sequence ID" value="AGU14570.1"/>
    <property type="molecule type" value="Genomic_DNA"/>
</dbReference>
<feature type="compositionally biased region" description="Low complexity" evidence="1">
    <location>
        <begin position="53"/>
        <end position="89"/>
    </location>
</feature>
<evidence type="ECO:0008006" key="4">
    <source>
        <dbReference type="Google" id="ProtNLM"/>
    </source>
</evidence>